<dbReference type="InParanoid" id="A0A6P7FSZ4"/>
<feature type="chain" id="PRO_5027939404" evidence="1">
    <location>
        <begin position="24"/>
        <end position="190"/>
    </location>
</feature>
<keyword evidence="1" id="KW-0732">Signal</keyword>
<evidence type="ECO:0000256" key="1">
    <source>
        <dbReference type="SAM" id="SignalP"/>
    </source>
</evidence>
<organism evidence="2">
    <name type="scientific">Diabrotica virgifera virgifera</name>
    <name type="common">western corn rootworm</name>
    <dbReference type="NCBI Taxonomy" id="50390"/>
    <lineage>
        <taxon>Eukaryota</taxon>
        <taxon>Metazoa</taxon>
        <taxon>Ecdysozoa</taxon>
        <taxon>Arthropoda</taxon>
        <taxon>Hexapoda</taxon>
        <taxon>Insecta</taxon>
        <taxon>Pterygota</taxon>
        <taxon>Neoptera</taxon>
        <taxon>Endopterygota</taxon>
        <taxon>Coleoptera</taxon>
        <taxon>Polyphaga</taxon>
        <taxon>Cucujiformia</taxon>
        <taxon>Chrysomeloidea</taxon>
        <taxon>Chrysomelidae</taxon>
        <taxon>Galerucinae</taxon>
        <taxon>Diabroticina</taxon>
        <taxon>Diabroticites</taxon>
        <taxon>Diabrotica</taxon>
    </lineage>
</organism>
<sequence length="190" mass="22157">MISSKIALLLMLVNLSTYSLVNTSKFNPYMCSTDYAAVFVVRSRKTGEIFTTYYHSKNKLQIKTEHEKRVTEDRYLWNVFCRPCDSYIFFLASDKYYNWEREGGCDRNIAPILAADFRYFGEVINGLNGRPFTYDNQTKMITVCGNKCLYVEEATSIVKSMPDCSHKEDRLFDIFKVVKIDQNVKSKLLF</sequence>
<evidence type="ECO:0000313" key="2">
    <source>
        <dbReference type="RefSeq" id="XP_028135930.1"/>
    </source>
</evidence>
<feature type="signal peptide" evidence="1">
    <location>
        <begin position="1"/>
        <end position="23"/>
    </location>
</feature>
<proteinExistence type="predicted"/>
<reference evidence="2" key="1">
    <citation type="submission" date="2025-08" db="UniProtKB">
        <authorList>
            <consortium name="RefSeq"/>
        </authorList>
    </citation>
    <scope>IDENTIFICATION</scope>
    <source>
        <tissue evidence="2">Whole insect</tissue>
    </source>
</reference>
<gene>
    <name evidence="2" type="primary">LOC114330713</name>
</gene>
<dbReference type="AlphaFoldDB" id="A0A6P7FSZ4"/>
<accession>A0A6P7FSZ4</accession>
<name>A0A6P7FSZ4_DIAVI</name>
<dbReference type="RefSeq" id="XP_028135930.1">
    <property type="nucleotide sequence ID" value="XM_028280129.1"/>
</dbReference>
<protein>
    <submittedName>
        <fullName evidence="2">Uncharacterized protein LOC114330713</fullName>
    </submittedName>
</protein>